<dbReference type="RefSeq" id="WP_136423034.1">
    <property type="nucleotide sequence ID" value="NZ_OZ241748.1"/>
</dbReference>
<protein>
    <submittedName>
        <fullName evidence="3">Uncharacterized protein</fullName>
    </submittedName>
</protein>
<feature type="transmembrane region" description="Helical" evidence="2">
    <location>
        <begin position="103"/>
        <end position="125"/>
    </location>
</feature>
<dbReference type="Proteomes" id="UP000307380">
    <property type="component" value="Unassembled WGS sequence"/>
</dbReference>
<dbReference type="OrthoDB" id="5006141at2"/>
<dbReference type="AlphaFoldDB" id="A0A4S4G0B7"/>
<proteinExistence type="predicted"/>
<gene>
    <name evidence="3" type="ORF">E6C70_05650</name>
</gene>
<evidence type="ECO:0000313" key="3">
    <source>
        <dbReference type="EMBL" id="THG35526.1"/>
    </source>
</evidence>
<keyword evidence="4" id="KW-1185">Reference proteome</keyword>
<evidence type="ECO:0000256" key="2">
    <source>
        <dbReference type="SAM" id="Phobius"/>
    </source>
</evidence>
<evidence type="ECO:0000256" key="1">
    <source>
        <dbReference type="SAM" id="MobiDB-lite"/>
    </source>
</evidence>
<reference evidence="3 4" key="1">
    <citation type="submission" date="2019-04" db="EMBL/GenBank/DDBJ databases">
        <authorList>
            <person name="Jiang L."/>
        </authorList>
    </citation>
    <scope>NUCLEOTIDE SEQUENCE [LARGE SCALE GENOMIC DNA]</scope>
    <source>
        <strain evidence="3 4">YIM 131861</strain>
    </source>
</reference>
<evidence type="ECO:0000313" key="4">
    <source>
        <dbReference type="Proteomes" id="UP000307380"/>
    </source>
</evidence>
<accession>A0A4S4G0B7</accession>
<name>A0A4S4G0B7_9MICO</name>
<sequence length="297" mass="31524">MTSDTDEPSDIRAALVARVYSRAGQDEPLEEHVDPLSGEPIMLRRSEWMLLEHDHRAAARPANEPEDVAETTEPGAASSAPALDDAADAAAVTAPRIRRRLPLISAVALGVVVGVVLVLGVRAVAMSTSSGAEAAGAPAIVHTLVPGEDARSWASDATMAVKAPASPAFDVFRDPGHDDDTFPDWLRRQFALDKVASVYLPQKGERDVQVYAATAGSSIACLILLVPSNGMTWRCDSDDHVIAGGMRVSAPVPPDLPVGGNGDPDRINATLPPAQTFSARWMTDGSFRMTESPFREE</sequence>
<keyword evidence="2" id="KW-0812">Transmembrane</keyword>
<keyword evidence="2" id="KW-1133">Transmembrane helix</keyword>
<dbReference type="EMBL" id="SSSN01000003">
    <property type="protein sequence ID" value="THG35526.1"/>
    <property type="molecule type" value="Genomic_DNA"/>
</dbReference>
<feature type="region of interest" description="Disordered" evidence="1">
    <location>
        <begin position="57"/>
        <end position="84"/>
    </location>
</feature>
<keyword evidence="2" id="KW-0472">Membrane</keyword>
<comment type="caution">
    <text evidence="3">The sequence shown here is derived from an EMBL/GenBank/DDBJ whole genome shotgun (WGS) entry which is preliminary data.</text>
</comment>
<organism evidence="3 4">
    <name type="scientific">Orlajensenia flava</name>
    <dbReference type="NCBI Taxonomy" id="2565934"/>
    <lineage>
        <taxon>Bacteria</taxon>
        <taxon>Bacillati</taxon>
        <taxon>Actinomycetota</taxon>
        <taxon>Actinomycetes</taxon>
        <taxon>Micrococcales</taxon>
        <taxon>Microbacteriaceae</taxon>
        <taxon>Orlajensenia</taxon>
    </lineage>
</organism>